<dbReference type="AlphaFoldDB" id="A0A8D8DGN9"/>
<dbReference type="EMBL" id="HBUE01163707">
    <property type="protein sequence ID" value="CAG6511523.1"/>
    <property type="molecule type" value="Transcribed_RNA"/>
</dbReference>
<accession>A0A8D8DGN9</accession>
<dbReference type="EMBL" id="HBUE01268951">
    <property type="protein sequence ID" value="CAG6562954.1"/>
    <property type="molecule type" value="Transcribed_RNA"/>
</dbReference>
<organism evidence="1">
    <name type="scientific">Culex pipiens</name>
    <name type="common">House mosquito</name>
    <dbReference type="NCBI Taxonomy" id="7175"/>
    <lineage>
        <taxon>Eukaryota</taxon>
        <taxon>Metazoa</taxon>
        <taxon>Ecdysozoa</taxon>
        <taxon>Arthropoda</taxon>
        <taxon>Hexapoda</taxon>
        <taxon>Insecta</taxon>
        <taxon>Pterygota</taxon>
        <taxon>Neoptera</taxon>
        <taxon>Endopterygota</taxon>
        <taxon>Diptera</taxon>
        <taxon>Nematocera</taxon>
        <taxon>Culicoidea</taxon>
        <taxon>Culicidae</taxon>
        <taxon>Culicinae</taxon>
        <taxon>Culicini</taxon>
        <taxon>Culex</taxon>
        <taxon>Culex</taxon>
    </lineage>
</organism>
<reference evidence="1" key="1">
    <citation type="submission" date="2021-05" db="EMBL/GenBank/DDBJ databases">
        <authorList>
            <person name="Alioto T."/>
            <person name="Alioto T."/>
            <person name="Gomez Garrido J."/>
        </authorList>
    </citation>
    <scope>NUCLEOTIDE SEQUENCE</scope>
</reference>
<evidence type="ECO:0000313" key="1">
    <source>
        <dbReference type="EMBL" id="CAG6511523.1"/>
    </source>
</evidence>
<proteinExistence type="predicted"/>
<dbReference type="EMBL" id="HBUE01044816">
    <property type="protein sequence ID" value="CAG6462083.1"/>
    <property type="molecule type" value="Transcribed_RNA"/>
</dbReference>
<sequence>MFPTSKEMDFPVRLDTIALIVWFMDNLQPIGPPCSVTSTGAWHGKEFVNEIEYGVFGRIVFGPIAENPCPLQYPMKQIPRISSSKTHIIQRFVTNRVTKLILSRKN</sequence>
<protein>
    <submittedName>
        <fullName evidence="1">(northern house mosquito) hypothetical protein</fullName>
    </submittedName>
</protein>
<name>A0A8D8DGN9_CULPI</name>